<evidence type="ECO:0000313" key="1">
    <source>
        <dbReference type="EMBL" id="TYH83904.1"/>
    </source>
</evidence>
<organism evidence="1 2">
    <name type="scientific">Gossypium tomentosum</name>
    <name type="common">Hawaiian cotton</name>
    <name type="synonym">Gossypium sandvicense</name>
    <dbReference type="NCBI Taxonomy" id="34277"/>
    <lineage>
        <taxon>Eukaryota</taxon>
        <taxon>Viridiplantae</taxon>
        <taxon>Streptophyta</taxon>
        <taxon>Embryophyta</taxon>
        <taxon>Tracheophyta</taxon>
        <taxon>Spermatophyta</taxon>
        <taxon>Magnoliopsida</taxon>
        <taxon>eudicotyledons</taxon>
        <taxon>Gunneridae</taxon>
        <taxon>Pentapetalae</taxon>
        <taxon>rosids</taxon>
        <taxon>malvids</taxon>
        <taxon>Malvales</taxon>
        <taxon>Malvaceae</taxon>
        <taxon>Malvoideae</taxon>
        <taxon>Gossypium</taxon>
    </lineage>
</organism>
<dbReference type="Proteomes" id="UP000322667">
    <property type="component" value="Chromosome D02"/>
</dbReference>
<keyword evidence="2" id="KW-1185">Reference proteome</keyword>
<gene>
    <name evidence="1" type="ORF">ES332_D02G163100v1</name>
</gene>
<reference evidence="1 2" key="1">
    <citation type="submission" date="2019-07" db="EMBL/GenBank/DDBJ databases">
        <title>WGS assembly of Gossypium tomentosum.</title>
        <authorList>
            <person name="Chen Z.J."/>
            <person name="Sreedasyam A."/>
            <person name="Ando A."/>
            <person name="Song Q."/>
            <person name="De L."/>
            <person name="Hulse-Kemp A."/>
            <person name="Ding M."/>
            <person name="Ye W."/>
            <person name="Kirkbride R."/>
            <person name="Jenkins J."/>
            <person name="Plott C."/>
            <person name="Lovell J."/>
            <person name="Lin Y.-M."/>
            <person name="Vaughn R."/>
            <person name="Liu B."/>
            <person name="Li W."/>
            <person name="Simpson S."/>
            <person name="Scheffler B."/>
            <person name="Saski C."/>
            <person name="Grover C."/>
            <person name="Hu G."/>
            <person name="Conover J."/>
            <person name="Carlson J."/>
            <person name="Shu S."/>
            <person name="Boston L."/>
            <person name="Williams M."/>
            <person name="Peterson D."/>
            <person name="Mcgee K."/>
            <person name="Jones D."/>
            <person name="Wendel J."/>
            <person name="Stelly D."/>
            <person name="Grimwood J."/>
            <person name="Schmutz J."/>
        </authorList>
    </citation>
    <scope>NUCLEOTIDE SEQUENCE [LARGE SCALE GENOMIC DNA]</scope>
    <source>
        <strain evidence="1">7179.01</strain>
    </source>
</reference>
<accession>A0A5D2LXW1</accession>
<name>A0A5D2LXW1_GOSTO</name>
<dbReference type="AlphaFoldDB" id="A0A5D2LXW1"/>
<sequence>MVKYSNQGFRNQTGETNFRGKTFHFLNEHETDHQNSASPFIYNCGFSFWASIHRRSTSTIASANSGTSFIRKISVLCLIPSFANCCAAPLAGLCT</sequence>
<protein>
    <submittedName>
        <fullName evidence="1">Uncharacterized protein</fullName>
    </submittedName>
</protein>
<evidence type="ECO:0000313" key="2">
    <source>
        <dbReference type="Proteomes" id="UP000322667"/>
    </source>
</evidence>
<dbReference type="EMBL" id="CM017624">
    <property type="protein sequence ID" value="TYH83904.1"/>
    <property type="molecule type" value="Genomic_DNA"/>
</dbReference>
<proteinExistence type="predicted"/>